<dbReference type="EMBL" id="JANUAU010000020">
    <property type="protein sequence ID" value="MCS3679374.1"/>
    <property type="molecule type" value="Genomic_DNA"/>
</dbReference>
<evidence type="ECO:0000313" key="2">
    <source>
        <dbReference type="Proteomes" id="UP001155027"/>
    </source>
</evidence>
<dbReference type="AlphaFoldDB" id="A0A9X2Q2R8"/>
<protein>
    <submittedName>
        <fullName evidence="1">Uncharacterized protein</fullName>
    </submittedName>
</protein>
<evidence type="ECO:0000313" key="1">
    <source>
        <dbReference type="EMBL" id="MCS3679374.1"/>
    </source>
</evidence>
<organism evidence="1 2">
    <name type="scientific">Salinibacter ruber</name>
    <dbReference type="NCBI Taxonomy" id="146919"/>
    <lineage>
        <taxon>Bacteria</taxon>
        <taxon>Pseudomonadati</taxon>
        <taxon>Rhodothermota</taxon>
        <taxon>Rhodothermia</taxon>
        <taxon>Rhodothermales</taxon>
        <taxon>Salinibacteraceae</taxon>
        <taxon>Salinibacter</taxon>
    </lineage>
</organism>
<dbReference type="Proteomes" id="UP001155027">
    <property type="component" value="Unassembled WGS sequence"/>
</dbReference>
<reference evidence="1" key="1">
    <citation type="submission" date="2022-08" db="EMBL/GenBank/DDBJ databases">
        <title>Genomic Encyclopedia of Type Strains, Phase V (KMG-V): Genome sequencing to study the core and pangenomes of soil and plant-associated prokaryotes.</title>
        <authorList>
            <person name="Whitman W."/>
        </authorList>
    </citation>
    <scope>NUCLEOTIDE SEQUENCE</scope>
    <source>
        <strain evidence="1">0</strain>
    </source>
</reference>
<comment type="caution">
    <text evidence="1">The sequence shown here is derived from an EMBL/GenBank/DDBJ whole genome shotgun (WGS) entry which is preliminary data.</text>
</comment>
<name>A0A9X2Q2R8_9BACT</name>
<gene>
    <name evidence="1" type="ORF">GGP71_003325</name>
</gene>
<sequence length="206" mass="22130">MPCKPPLQLGPALRLGKCVPGPLLDDLPKRKLPCALESLVLPVRNAPPPLTLLLAHHVSRGDPAPLLLDLSQDLHVFVVVERVAPKLLPPGAHAVGDNMDVRVVLISVRRDVGLVVPQAPLLQKRLRVGDHLLVGDLGVLLRVADRGMVSRLLCPGPLLGGQFHLSPYLTCVATEEIAPLYGLGLRGYILHRPPWRRAGLAAGNGH</sequence>
<accession>A0A9X2Q2R8</accession>
<proteinExistence type="predicted"/>